<gene>
    <name evidence="2" type="ORF">FHS33_004785</name>
</gene>
<protein>
    <submittedName>
        <fullName evidence="2">Uncharacterized protein</fullName>
    </submittedName>
</protein>
<evidence type="ECO:0000256" key="1">
    <source>
        <dbReference type="SAM" id="SignalP"/>
    </source>
</evidence>
<accession>A0AA40SGY6</accession>
<sequence>MTLLIFPLAAPALSMIGGLPATAVAGLAHLSESEAAALSTNVEELLSEQPPLTQAVIGMVIERFTDTGIADGLRLPHAAVWMRKTRLRKALYGAAREWRIWTPEQLHKAGARRRAQRGAA</sequence>
<feature type="chain" id="PRO_5041228799" evidence="1">
    <location>
        <begin position="24"/>
        <end position="120"/>
    </location>
</feature>
<evidence type="ECO:0000313" key="2">
    <source>
        <dbReference type="EMBL" id="MBA8946332.1"/>
    </source>
</evidence>
<dbReference type="EMBL" id="JACJIE010000013">
    <property type="protein sequence ID" value="MBA8946332.1"/>
    <property type="molecule type" value="Genomic_DNA"/>
</dbReference>
<organism evidence="2 3">
    <name type="scientific">Streptomyces calvus</name>
    <dbReference type="NCBI Taxonomy" id="67282"/>
    <lineage>
        <taxon>Bacteria</taxon>
        <taxon>Bacillati</taxon>
        <taxon>Actinomycetota</taxon>
        <taxon>Actinomycetes</taxon>
        <taxon>Kitasatosporales</taxon>
        <taxon>Streptomycetaceae</taxon>
        <taxon>Streptomyces</taxon>
    </lineage>
</organism>
<comment type="caution">
    <text evidence="2">The sequence shown here is derived from an EMBL/GenBank/DDBJ whole genome shotgun (WGS) entry which is preliminary data.</text>
</comment>
<feature type="signal peptide" evidence="1">
    <location>
        <begin position="1"/>
        <end position="23"/>
    </location>
</feature>
<reference evidence="2 3" key="1">
    <citation type="submission" date="2020-08" db="EMBL/GenBank/DDBJ databases">
        <title>Genomic Encyclopedia of Type Strains, Phase III (KMG-III): the genomes of soil and plant-associated and newly described type strains.</title>
        <authorList>
            <person name="Whitman W."/>
        </authorList>
    </citation>
    <scope>NUCLEOTIDE SEQUENCE [LARGE SCALE GENOMIC DNA]</scope>
    <source>
        <strain evidence="2 3">CECT 3271</strain>
    </source>
</reference>
<evidence type="ECO:0000313" key="3">
    <source>
        <dbReference type="Proteomes" id="UP000530412"/>
    </source>
</evidence>
<name>A0AA40SGY6_9ACTN</name>
<proteinExistence type="predicted"/>
<keyword evidence="1" id="KW-0732">Signal</keyword>
<dbReference type="AlphaFoldDB" id="A0AA40SGY6"/>
<dbReference type="Proteomes" id="UP000530412">
    <property type="component" value="Unassembled WGS sequence"/>
</dbReference>
<dbReference type="RefSeq" id="WP_142191198.1">
    <property type="nucleotide sequence ID" value="NZ_BMSU01000006.1"/>
</dbReference>